<name>A0A6A6UKS6_9PEZI</name>
<evidence type="ECO:0000259" key="1">
    <source>
        <dbReference type="Pfam" id="PF21962"/>
    </source>
</evidence>
<proteinExistence type="predicted"/>
<dbReference type="Proteomes" id="UP000799302">
    <property type="component" value="Unassembled WGS sequence"/>
</dbReference>
<dbReference type="Pfam" id="PF21962">
    <property type="entry name" value="DUF6924"/>
    <property type="match status" value="1"/>
</dbReference>
<dbReference type="AlphaFoldDB" id="A0A6A6UKS6"/>
<gene>
    <name evidence="2" type="ORF">BT63DRAFT_176896</name>
</gene>
<evidence type="ECO:0000313" key="2">
    <source>
        <dbReference type="EMBL" id="KAF2671668.1"/>
    </source>
</evidence>
<keyword evidence="3" id="KW-1185">Reference proteome</keyword>
<feature type="domain" description="DUF6924" evidence="1">
    <location>
        <begin position="118"/>
        <end position="230"/>
    </location>
</feature>
<organism evidence="2 3">
    <name type="scientific">Microthyrium microscopicum</name>
    <dbReference type="NCBI Taxonomy" id="703497"/>
    <lineage>
        <taxon>Eukaryota</taxon>
        <taxon>Fungi</taxon>
        <taxon>Dikarya</taxon>
        <taxon>Ascomycota</taxon>
        <taxon>Pezizomycotina</taxon>
        <taxon>Dothideomycetes</taxon>
        <taxon>Dothideomycetes incertae sedis</taxon>
        <taxon>Microthyriales</taxon>
        <taxon>Microthyriaceae</taxon>
        <taxon>Microthyrium</taxon>
    </lineage>
</organism>
<accession>A0A6A6UKS6</accession>
<reference evidence="2" key="1">
    <citation type="journal article" date="2020" name="Stud. Mycol.">
        <title>101 Dothideomycetes genomes: a test case for predicting lifestyles and emergence of pathogens.</title>
        <authorList>
            <person name="Haridas S."/>
            <person name="Albert R."/>
            <person name="Binder M."/>
            <person name="Bloem J."/>
            <person name="Labutti K."/>
            <person name="Salamov A."/>
            <person name="Andreopoulos B."/>
            <person name="Baker S."/>
            <person name="Barry K."/>
            <person name="Bills G."/>
            <person name="Bluhm B."/>
            <person name="Cannon C."/>
            <person name="Castanera R."/>
            <person name="Culley D."/>
            <person name="Daum C."/>
            <person name="Ezra D."/>
            <person name="Gonzalez J."/>
            <person name="Henrissat B."/>
            <person name="Kuo A."/>
            <person name="Liang C."/>
            <person name="Lipzen A."/>
            <person name="Lutzoni F."/>
            <person name="Magnuson J."/>
            <person name="Mondo S."/>
            <person name="Nolan M."/>
            <person name="Ohm R."/>
            <person name="Pangilinan J."/>
            <person name="Park H.-J."/>
            <person name="Ramirez L."/>
            <person name="Alfaro M."/>
            <person name="Sun H."/>
            <person name="Tritt A."/>
            <person name="Yoshinaga Y."/>
            <person name="Zwiers L.-H."/>
            <person name="Turgeon B."/>
            <person name="Goodwin S."/>
            <person name="Spatafora J."/>
            <person name="Crous P."/>
            <person name="Grigoriev I."/>
        </authorList>
    </citation>
    <scope>NUCLEOTIDE SEQUENCE</scope>
    <source>
        <strain evidence="2">CBS 115976</strain>
    </source>
</reference>
<dbReference type="InterPro" id="IPR053832">
    <property type="entry name" value="DUF6924"/>
</dbReference>
<sequence>MWGHYIYQAVTLRFTIGRILWPKVRSVAVRAVPRSDVGIRKSIQRKRGQILFQQTFYTTMASKWPVFLTATNVEPKILNKAWILIQDYEFTDPEDEPSFILLTSANLPDSTPKGVRQFTTTTPIADNDLADLSMDKLRDLIQSKISKFQDLNITTENWVMIDQTSLESEQCILVNRIYDDEAEEISWEIQALRIPLTEVYSMYANLDIANMDFEDWVDEDTGVQEDGTYKWAGAFEPSNEHIEKSEIETDERRDAALKAAKDLGHID</sequence>
<protein>
    <recommendedName>
        <fullName evidence="1">DUF6924 domain-containing protein</fullName>
    </recommendedName>
</protein>
<dbReference type="EMBL" id="MU004232">
    <property type="protein sequence ID" value="KAF2671668.1"/>
    <property type="molecule type" value="Genomic_DNA"/>
</dbReference>
<evidence type="ECO:0000313" key="3">
    <source>
        <dbReference type="Proteomes" id="UP000799302"/>
    </source>
</evidence>
<dbReference type="OrthoDB" id="2884623at2759"/>